<dbReference type="PANTHER" id="PTHR33214:SF52">
    <property type="entry name" value="BIFUNCTIONAL INHIBITOR_PLANT LIPID TRANSFER PROTEIN_SEED STORAGE HELICAL DOMAIN-CONTAINING PROTEIN"/>
    <property type="match status" value="1"/>
</dbReference>
<keyword evidence="2" id="KW-0446">Lipid-binding</keyword>
<comment type="caution">
    <text evidence="4">The sequence shown here is derived from an EMBL/GenBank/DDBJ whole genome shotgun (WGS) entry which is preliminary data.</text>
</comment>
<dbReference type="GO" id="GO:0006869">
    <property type="term" value="P:lipid transport"/>
    <property type="evidence" value="ECO:0007669"/>
    <property type="project" value="InterPro"/>
</dbReference>
<dbReference type="Pfam" id="PF00234">
    <property type="entry name" value="Tryp_alpha_amyl"/>
    <property type="match status" value="1"/>
</dbReference>
<sequence>MELSPCAPAIISSQPPSSTCCAKLNKHKPCLYGYLNDPNLKPYINSPNAKNVYKTSGVPTPKCEDRVSHASLLAHGFFRLYVGVAPHFIVMLCD</sequence>
<accession>A0A9J5ZQK1</accession>
<name>A0A9J5ZQK1_SOLCO</name>
<feature type="domain" description="Bifunctional inhibitor/plant lipid transfer protein/seed storage helical" evidence="3">
    <location>
        <begin position="2"/>
        <end position="63"/>
    </location>
</feature>
<organism evidence="4 5">
    <name type="scientific">Solanum commersonii</name>
    <name type="common">Commerson's wild potato</name>
    <name type="synonym">Commerson's nightshade</name>
    <dbReference type="NCBI Taxonomy" id="4109"/>
    <lineage>
        <taxon>Eukaryota</taxon>
        <taxon>Viridiplantae</taxon>
        <taxon>Streptophyta</taxon>
        <taxon>Embryophyta</taxon>
        <taxon>Tracheophyta</taxon>
        <taxon>Spermatophyta</taxon>
        <taxon>Magnoliopsida</taxon>
        <taxon>eudicotyledons</taxon>
        <taxon>Gunneridae</taxon>
        <taxon>Pentapetalae</taxon>
        <taxon>asterids</taxon>
        <taxon>lamiids</taxon>
        <taxon>Solanales</taxon>
        <taxon>Solanaceae</taxon>
        <taxon>Solanoideae</taxon>
        <taxon>Solaneae</taxon>
        <taxon>Solanum</taxon>
    </lineage>
</organism>
<dbReference type="CDD" id="cd01959">
    <property type="entry name" value="nsLTP2"/>
    <property type="match status" value="1"/>
</dbReference>
<dbReference type="InterPro" id="IPR036312">
    <property type="entry name" value="Bifun_inhib/LTP/seed_sf"/>
</dbReference>
<evidence type="ECO:0000259" key="3">
    <source>
        <dbReference type="Pfam" id="PF00234"/>
    </source>
</evidence>
<dbReference type="InterPro" id="IPR016140">
    <property type="entry name" value="Bifunc_inhib/LTP/seed_store"/>
</dbReference>
<evidence type="ECO:0000256" key="2">
    <source>
        <dbReference type="ARBA" id="ARBA00023121"/>
    </source>
</evidence>
<keyword evidence="1" id="KW-0813">Transport</keyword>
<keyword evidence="5" id="KW-1185">Reference proteome</keyword>
<protein>
    <recommendedName>
        <fullName evidence="3">Bifunctional inhibitor/plant lipid transfer protein/seed storage helical domain-containing protein</fullName>
    </recommendedName>
</protein>
<evidence type="ECO:0000256" key="1">
    <source>
        <dbReference type="ARBA" id="ARBA00022448"/>
    </source>
</evidence>
<dbReference type="EMBL" id="JACXVP010000003">
    <property type="protein sequence ID" value="KAG5614379.1"/>
    <property type="molecule type" value="Genomic_DNA"/>
</dbReference>
<dbReference type="GO" id="GO:0008289">
    <property type="term" value="F:lipid binding"/>
    <property type="evidence" value="ECO:0007669"/>
    <property type="project" value="UniProtKB-KW"/>
</dbReference>
<dbReference type="Gene3D" id="1.10.110.10">
    <property type="entry name" value="Plant lipid-transfer and hydrophobic proteins"/>
    <property type="match status" value="1"/>
</dbReference>
<proteinExistence type="predicted"/>
<dbReference type="AlphaFoldDB" id="A0A9J5ZQK1"/>
<dbReference type="InterPro" id="IPR033872">
    <property type="entry name" value="nsLTP2"/>
</dbReference>
<gene>
    <name evidence="4" type="ORF">H5410_014203</name>
</gene>
<dbReference type="PANTHER" id="PTHR33214">
    <property type="entry name" value="BIFUNCTIONAL INHIBITOR/LIPID-TRANSFER PROTEIN/SEED STORAGE 2S ALBUMIN SUPERFAMILY PROTEIN"/>
    <property type="match status" value="1"/>
</dbReference>
<dbReference type="SUPFAM" id="SSF47699">
    <property type="entry name" value="Bifunctional inhibitor/lipid-transfer protein/seed storage 2S albumin"/>
    <property type="match status" value="1"/>
</dbReference>
<reference evidence="4 5" key="1">
    <citation type="submission" date="2020-09" db="EMBL/GenBank/DDBJ databases">
        <title>De no assembly of potato wild relative species, Solanum commersonii.</title>
        <authorList>
            <person name="Cho K."/>
        </authorList>
    </citation>
    <scope>NUCLEOTIDE SEQUENCE [LARGE SCALE GENOMIC DNA]</scope>
    <source>
        <strain evidence="4">LZ3.2</strain>
        <tissue evidence="4">Leaf</tissue>
    </source>
</reference>
<evidence type="ECO:0000313" key="5">
    <source>
        <dbReference type="Proteomes" id="UP000824120"/>
    </source>
</evidence>
<dbReference type="Proteomes" id="UP000824120">
    <property type="component" value="Chromosome 3"/>
</dbReference>
<dbReference type="OrthoDB" id="665742at2759"/>
<evidence type="ECO:0000313" key="4">
    <source>
        <dbReference type="EMBL" id="KAG5614379.1"/>
    </source>
</evidence>